<evidence type="ECO:0000313" key="7">
    <source>
        <dbReference type="EMBL" id="MRX53032.1"/>
    </source>
</evidence>
<dbReference type="GO" id="GO:0005886">
    <property type="term" value="C:plasma membrane"/>
    <property type="evidence" value="ECO:0007669"/>
    <property type="project" value="UniProtKB-SubCell"/>
</dbReference>
<feature type="transmembrane region" description="Helical" evidence="6">
    <location>
        <begin position="147"/>
        <end position="168"/>
    </location>
</feature>
<evidence type="ECO:0000256" key="5">
    <source>
        <dbReference type="ARBA" id="ARBA00023136"/>
    </source>
</evidence>
<evidence type="ECO:0000256" key="4">
    <source>
        <dbReference type="ARBA" id="ARBA00022989"/>
    </source>
</evidence>
<proteinExistence type="predicted"/>
<evidence type="ECO:0000313" key="8">
    <source>
        <dbReference type="Proteomes" id="UP000441585"/>
    </source>
</evidence>
<evidence type="ECO:0000256" key="2">
    <source>
        <dbReference type="ARBA" id="ARBA00022475"/>
    </source>
</evidence>
<evidence type="ECO:0000256" key="1">
    <source>
        <dbReference type="ARBA" id="ARBA00004651"/>
    </source>
</evidence>
<keyword evidence="2" id="KW-1003">Cell membrane</keyword>
<name>A0A6I2M6M9_9BACI</name>
<dbReference type="RefSeq" id="WP_154318030.1">
    <property type="nucleotide sequence ID" value="NZ_CAJGAA010000001.1"/>
</dbReference>
<dbReference type="Pfam" id="PF01810">
    <property type="entry name" value="LysE"/>
    <property type="match status" value="1"/>
</dbReference>
<protein>
    <submittedName>
        <fullName evidence="7">Amino acid transporter</fullName>
    </submittedName>
</protein>
<organism evidence="7 8">
    <name type="scientific">Metabacillus idriensis</name>
    <dbReference type="NCBI Taxonomy" id="324768"/>
    <lineage>
        <taxon>Bacteria</taxon>
        <taxon>Bacillati</taxon>
        <taxon>Bacillota</taxon>
        <taxon>Bacilli</taxon>
        <taxon>Bacillales</taxon>
        <taxon>Bacillaceae</taxon>
        <taxon>Metabacillus</taxon>
    </lineage>
</organism>
<keyword evidence="5 6" id="KW-0472">Membrane</keyword>
<comment type="caution">
    <text evidence="7">The sequence shown here is derived from an EMBL/GenBank/DDBJ whole genome shotgun (WGS) entry which is preliminary data.</text>
</comment>
<dbReference type="PANTHER" id="PTHR30086:SF6">
    <property type="entry name" value="AMINO ACID EFFLUX PROTEIN YCGF-RELATED"/>
    <property type="match status" value="1"/>
</dbReference>
<feature type="transmembrane region" description="Helical" evidence="6">
    <location>
        <begin position="111"/>
        <end position="135"/>
    </location>
</feature>
<dbReference type="EMBL" id="WKKF01000001">
    <property type="protein sequence ID" value="MRX53032.1"/>
    <property type="molecule type" value="Genomic_DNA"/>
</dbReference>
<accession>A0A6I2M6M9</accession>
<evidence type="ECO:0000256" key="6">
    <source>
        <dbReference type="SAM" id="Phobius"/>
    </source>
</evidence>
<feature type="transmembrane region" description="Helical" evidence="6">
    <location>
        <begin position="71"/>
        <end position="91"/>
    </location>
</feature>
<dbReference type="PANTHER" id="PTHR30086">
    <property type="entry name" value="ARGININE EXPORTER PROTEIN ARGO"/>
    <property type="match status" value="1"/>
</dbReference>
<feature type="transmembrane region" description="Helical" evidence="6">
    <location>
        <begin position="180"/>
        <end position="201"/>
    </location>
</feature>
<gene>
    <name evidence="7" type="ORF">GJU41_03535</name>
</gene>
<keyword evidence="8" id="KW-1185">Reference proteome</keyword>
<keyword evidence="3 6" id="KW-0812">Transmembrane</keyword>
<comment type="subcellular location">
    <subcellularLocation>
        <location evidence="1">Cell membrane</location>
        <topology evidence="1">Multi-pass membrane protein</topology>
    </subcellularLocation>
</comment>
<dbReference type="Proteomes" id="UP000441585">
    <property type="component" value="Unassembled WGS sequence"/>
</dbReference>
<keyword evidence="4 6" id="KW-1133">Transmembrane helix</keyword>
<dbReference type="InterPro" id="IPR001123">
    <property type="entry name" value="LeuE-type"/>
</dbReference>
<feature type="transmembrane region" description="Helical" evidence="6">
    <location>
        <begin position="33"/>
        <end position="59"/>
    </location>
</feature>
<evidence type="ECO:0000256" key="3">
    <source>
        <dbReference type="ARBA" id="ARBA00022692"/>
    </source>
</evidence>
<reference evidence="7 8" key="1">
    <citation type="submission" date="2019-11" db="EMBL/GenBank/DDBJ databases">
        <title>Bacillus idriensis genome.</title>
        <authorList>
            <person name="Konopka E.N."/>
            <person name="Newman J.D."/>
        </authorList>
    </citation>
    <scope>NUCLEOTIDE SEQUENCE [LARGE SCALE GENOMIC DNA]</scope>
    <source>
        <strain evidence="7 8">DSM 19097</strain>
    </source>
</reference>
<sequence length="208" mass="23201">MNIFITYMILGISLAAPIGPVNAAQLNRGIKKGFFHAWIFGIGALLADLLYMMLVYFGVIHFIDSSFMKTFLWIFGFFVLIYSGIESLLSIREIHIRNDASLKNSVFSSFLSGFVMSVSNPLTIMFWLGIYGSVLAKTVSSSSINQLLFYSAAIIFGILIWDFTMAAVSSYARKFLHSKLLIAISFLSSLSMIGYGIYFGYQACVILF</sequence>
<dbReference type="GO" id="GO:0015171">
    <property type="term" value="F:amino acid transmembrane transporter activity"/>
    <property type="evidence" value="ECO:0007669"/>
    <property type="project" value="TreeGrafter"/>
</dbReference>
<dbReference type="AlphaFoldDB" id="A0A6I2M6M9"/>